<reference evidence="7" key="1">
    <citation type="journal article" date="2014" name="Genome Announc.">
        <title>Genome sequence of the yeast Cyberlindnera fabianii (Hansenula fabianii).</title>
        <authorList>
            <person name="Freel K.C."/>
            <person name="Sarilar V."/>
            <person name="Neuveglise C."/>
            <person name="Devillers H."/>
            <person name="Friedrich A."/>
            <person name="Schacherer J."/>
        </authorList>
    </citation>
    <scope>NUCLEOTIDE SEQUENCE</scope>
    <source>
        <strain evidence="7">YJS4271</strain>
    </source>
</reference>
<name>A0A061BK18_CYBFA</name>
<sequence>MPRISPSLVRSASRISPLLPRLLPVCRTLQSAEQELRWIQAELPQDQWIQAVIQRSRHVPLQYILGTQPFGHLEILCEKETLIPRWETEEWATKICQKLKTVEQRGLKIVDFCTGTGCVALLMASLLQRSEIFGKDVSPFALNLSRKNQVHCHVDNVDFTYGDVFDPQVLKDVKMDLVTANPPYISFKDYKGRGVERSVRSYEPKLALVGGNEFYTALVANVLVPSQARGFVFELGYENQFKHTESILPSSWECKLYYDGAGQPRCVIGWIKGSDMQCLKDI</sequence>
<proteinExistence type="predicted"/>
<keyword evidence="4" id="KW-0949">S-adenosyl-L-methionine</keyword>
<dbReference type="InterPro" id="IPR029063">
    <property type="entry name" value="SAM-dependent_MTases_sf"/>
</dbReference>
<dbReference type="NCBIfam" id="TIGR00536">
    <property type="entry name" value="hemK_fam"/>
    <property type="match status" value="1"/>
</dbReference>
<dbReference type="PANTHER" id="PTHR18895:SF74">
    <property type="entry name" value="MTRF1L RELEASE FACTOR GLUTAMINE METHYLTRANSFERASE"/>
    <property type="match status" value="1"/>
</dbReference>
<dbReference type="OrthoDB" id="269872at2759"/>
<dbReference type="AlphaFoldDB" id="A0A061BK18"/>
<dbReference type="InterPro" id="IPR050320">
    <property type="entry name" value="N5-glutamine_MTase"/>
</dbReference>
<dbReference type="InterPro" id="IPR004556">
    <property type="entry name" value="HemK-like"/>
</dbReference>
<accession>A0A061BK18</accession>
<evidence type="ECO:0000256" key="4">
    <source>
        <dbReference type="ARBA" id="ARBA00022691"/>
    </source>
</evidence>
<evidence type="ECO:0000256" key="1">
    <source>
        <dbReference type="ARBA" id="ARBA00012771"/>
    </source>
</evidence>
<evidence type="ECO:0000256" key="5">
    <source>
        <dbReference type="ARBA" id="ARBA00048391"/>
    </source>
</evidence>
<dbReference type="GO" id="GO:0032259">
    <property type="term" value="P:methylation"/>
    <property type="evidence" value="ECO:0007669"/>
    <property type="project" value="UniProtKB-KW"/>
</dbReference>
<dbReference type="Gene3D" id="3.40.50.150">
    <property type="entry name" value="Vaccinia Virus protein VP39"/>
    <property type="match status" value="1"/>
</dbReference>
<dbReference type="PhylomeDB" id="A0A061BK18"/>
<gene>
    <name evidence="7" type="ORF">CYFA0S_31e00738g</name>
</gene>
<dbReference type="EMBL" id="LK052916">
    <property type="protein sequence ID" value="CDR47355.1"/>
    <property type="molecule type" value="Genomic_DNA"/>
</dbReference>
<protein>
    <recommendedName>
        <fullName evidence="1">peptide chain release factor N(5)-glutamine methyltransferase</fullName>
        <ecNumber evidence="1">2.1.1.297</ecNumber>
    </recommendedName>
</protein>
<dbReference type="GO" id="GO:0102559">
    <property type="term" value="F:peptide chain release factor N(5)-glutamine methyltransferase activity"/>
    <property type="evidence" value="ECO:0007669"/>
    <property type="project" value="UniProtKB-EC"/>
</dbReference>
<dbReference type="GO" id="GO:0005739">
    <property type="term" value="C:mitochondrion"/>
    <property type="evidence" value="ECO:0007669"/>
    <property type="project" value="TreeGrafter"/>
</dbReference>
<organism evidence="7">
    <name type="scientific">Cyberlindnera fabianii</name>
    <name type="common">Yeast</name>
    <name type="synonym">Hansenula fabianii</name>
    <dbReference type="NCBI Taxonomy" id="36022"/>
    <lineage>
        <taxon>Eukaryota</taxon>
        <taxon>Fungi</taxon>
        <taxon>Dikarya</taxon>
        <taxon>Ascomycota</taxon>
        <taxon>Saccharomycotina</taxon>
        <taxon>Saccharomycetes</taxon>
        <taxon>Phaffomycetales</taxon>
        <taxon>Phaffomycetaceae</taxon>
        <taxon>Cyberlindnera</taxon>
    </lineage>
</organism>
<evidence type="ECO:0000256" key="2">
    <source>
        <dbReference type="ARBA" id="ARBA00022603"/>
    </source>
</evidence>
<comment type="catalytic activity">
    <reaction evidence="5">
        <text>L-glutaminyl-[peptide chain release factor] + S-adenosyl-L-methionine = N(5)-methyl-L-glutaminyl-[peptide chain release factor] + S-adenosyl-L-homocysteine + H(+)</text>
        <dbReference type="Rhea" id="RHEA:42896"/>
        <dbReference type="Rhea" id="RHEA-COMP:10271"/>
        <dbReference type="Rhea" id="RHEA-COMP:10272"/>
        <dbReference type="ChEBI" id="CHEBI:15378"/>
        <dbReference type="ChEBI" id="CHEBI:30011"/>
        <dbReference type="ChEBI" id="CHEBI:57856"/>
        <dbReference type="ChEBI" id="CHEBI:59789"/>
        <dbReference type="ChEBI" id="CHEBI:61891"/>
        <dbReference type="EC" id="2.1.1.297"/>
    </reaction>
</comment>
<keyword evidence="3" id="KW-0808">Transferase</keyword>
<dbReference type="Pfam" id="PF05175">
    <property type="entry name" value="MTS"/>
    <property type="match status" value="1"/>
</dbReference>
<dbReference type="PANTHER" id="PTHR18895">
    <property type="entry name" value="HEMK METHYLTRANSFERASE"/>
    <property type="match status" value="1"/>
</dbReference>
<dbReference type="VEuPathDB" id="FungiDB:BON22_4405"/>
<evidence type="ECO:0000256" key="3">
    <source>
        <dbReference type="ARBA" id="ARBA00022679"/>
    </source>
</evidence>
<keyword evidence="2" id="KW-0489">Methyltransferase</keyword>
<evidence type="ECO:0000313" key="7">
    <source>
        <dbReference type="EMBL" id="CDR47355.1"/>
    </source>
</evidence>
<feature type="domain" description="Methyltransferase small" evidence="6">
    <location>
        <begin position="103"/>
        <end position="192"/>
    </location>
</feature>
<evidence type="ECO:0000259" key="6">
    <source>
        <dbReference type="Pfam" id="PF05175"/>
    </source>
</evidence>
<dbReference type="CDD" id="cd02440">
    <property type="entry name" value="AdoMet_MTases"/>
    <property type="match status" value="1"/>
</dbReference>
<dbReference type="InterPro" id="IPR007848">
    <property type="entry name" value="Small_mtfrase_dom"/>
</dbReference>
<dbReference type="SUPFAM" id="SSF53335">
    <property type="entry name" value="S-adenosyl-L-methionine-dependent methyltransferases"/>
    <property type="match status" value="1"/>
</dbReference>
<dbReference type="EC" id="2.1.1.297" evidence="1"/>